<accession>A0ABD5ZT86</accession>
<keyword evidence="9" id="KW-1185">Reference proteome</keyword>
<keyword evidence="5" id="KW-0472">Membrane</keyword>
<dbReference type="Pfam" id="PF13742">
    <property type="entry name" value="tRNA_anti_2"/>
    <property type="match status" value="1"/>
</dbReference>
<name>A0ABD5ZT86_9EURY</name>
<organism evidence="8 9">
    <name type="scientific">Halosegnis marinus</name>
    <dbReference type="NCBI Taxonomy" id="3034023"/>
    <lineage>
        <taxon>Archaea</taxon>
        <taxon>Methanobacteriati</taxon>
        <taxon>Methanobacteriota</taxon>
        <taxon>Stenosarchaea group</taxon>
        <taxon>Halobacteria</taxon>
        <taxon>Halobacteriales</taxon>
        <taxon>Natronomonadaceae</taxon>
        <taxon>Halosegnis</taxon>
    </lineage>
</organism>
<feature type="transmembrane region" description="Helical" evidence="5">
    <location>
        <begin position="455"/>
        <end position="478"/>
    </location>
</feature>
<dbReference type="EMBL" id="JBHTAP010000002">
    <property type="protein sequence ID" value="MFC7236642.1"/>
    <property type="molecule type" value="Genomic_DNA"/>
</dbReference>
<dbReference type="EC" id="3.1.11.6" evidence="8"/>
<protein>
    <submittedName>
        <fullName evidence="8">Exodeoxyribonuclease VII large subunit</fullName>
        <ecNumber evidence="8">3.1.11.6</ecNumber>
    </submittedName>
</protein>
<dbReference type="InterPro" id="IPR003753">
    <property type="entry name" value="Exonuc_VII_L"/>
</dbReference>
<feature type="domain" description="OB-fold nucleic acid binding" evidence="7">
    <location>
        <begin position="27"/>
        <end position="117"/>
    </location>
</feature>
<evidence type="ECO:0000259" key="6">
    <source>
        <dbReference type="Pfam" id="PF02601"/>
    </source>
</evidence>
<sequence>MAGDSTLDEVDEPELPDGVGLNELVPVETVTGTLRGLFKGFDKYDESLLVGAVTDLSGDADHLYFSLAAAHANKKIKCVVWQSRRDDIGVELEPEMIVAVRGRLNYFEGGGYPSLEVGEAHAVGENAYWKRLAALEETLAEEGLFAPERKAAIPQFPARVAIVTAPGSDAEQDLIESIHTRYPTVNIDVFGSTVQGKSASSELVDAIEAADASDAEALIISRGGGSETALRPFNAEPVVRAAADCSTPTVAAIGHDADEPLIEQVSDHRAKTPTAAGAAVVEEQAELEEAVQNATAAIEEAFSSQQRRWLEREADAINRETRRLASQWLEIDQSIAEGYRAQWRKWQRGRATMIESESDRLTSDWLDETEAEIDRTAAQHITHWIETERLAIKSGFERSLAGNLRVWERDIESAYTGLRTDWIERTRADINQAVRTIDQEHTLATERTGNRRTRLILYGIITALIITVLVLLATLGGLL</sequence>
<keyword evidence="5" id="KW-0812">Transmembrane</keyword>
<dbReference type="Pfam" id="PF02601">
    <property type="entry name" value="Exonuc_VII_L"/>
    <property type="match status" value="1"/>
</dbReference>
<dbReference type="NCBIfam" id="TIGR00237">
    <property type="entry name" value="xseA"/>
    <property type="match status" value="1"/>
</dbReference>
<dbReference type="InterPro" id="IPR020579">
    <property type="entry name" value="Exonuc_VII_lsu_C"/>
</dbReference>
<keyword evidence="2" id="KW-0540">Nuclease</keyword>
<dbReference type="InterPro" id="IPR025824">
    <property type="entry name" value="OB-fold_nuc-bd_dom"/>
</dbReference>
<dbReference type="HAMAP" id="MF_00378">
    <property type="entry name" value="Exonuc_7_L"/>
    <property type="match status" value="1"/>
</dbReference>
<evidence type="ECO:0000313" key="8">
    <source>
        <dbReference type="EMBL" id="MFC7236642.1"/>
    </source>
</evidence>
<dbReference type="Proteomes" id="UP001596398">
    <property type="component" value="Unassembled WGS sequence"/>
</dbReference>
<gene>
    <name evidence="8" type="primary">xseA</name>
    <name evidence="8" type="ORF">ACFQJ4_15180</name>
</gene>
<evidence type="ECO:0000256" key="3">
    <source>
        <dbReference type="ARBA" id="ARBA00022801"/>
    </source>
</evidence>
<keyword evidence="1" id="KW-0963">Cytoplasm</keyword>
<keyword evidence="4" id="KW-0269">Exonuclease</keyword>
<proteinExistence type="inferred from homology"/>
<evidence type="ECO:0000256" key="1">
    <source>
        <dbReference type="ARBA" id="ARBA00022490"/>
    </source>
</evidence>
<evidence type="ECO:0000313" key="9">
    <source>
        <dbReference type="Proteomes" id="UP001596398"/>
    </source>
</evidence>
<dbReference type="PANTHER" id="PTHR30008:SF0">
    <property type="entry name" value="EXODEOXYRIBONUCLEASE 7 LARGE SUBUNIT"/>
    <property type="match status" value="1"/>
</dbReference>
<dbReference type="GO" id="GO:0008855">
    <property type="term" value="F:exodeoxyribonuclease VII activity"/>
    <property type="evidence" value="ECO:0007669"/>
    <property type="project" value="UniProtKB-EC"/>
</dbReference>
<evidence type="ECO:0000256" key="5">
    <source>
        <dbReference type="SAM" id="Phobius"/>
    </source>
</evidence>
<dbReference type="CDD" id="cd04489">
    <property type="entry name" value="ExoVII_LU_OBF"/>
    <property type="match status" value="1"/>
</dbReference>
<keyword evidence="5" id="KW-1133">Transmembrane helix</keyword>
<comment type="caution">
    <text evidence="8">The sequence shown here is derived from an EMBL/GenBank/DDBJ whole genome shotgun (WGS) entry which is preliminary data.</text>
</comment>
<dbReference type="AlphaFoldDB" id="A0ABD5ZT86"/>
<dbReference type="RefSeq" id="WP_276236234.1">
    <property type="nucleotide sequence ID" value="NZ_CP119803.1"/>
</dbReference>
<dbReference type="GeneID" id="79268381"/>
<keyword evidence="3 8" id="KW-0378">Hydrolase</keyword>
<reference evidence="8 9" key="1">
    <citation type="journal article" date="2019" name="Int. J. Syst. Evol. Microbiol.">
        <title>The Global Catalogue of Microorganisms (GCM) 10K type strain sequencing project: providing services to taxonomists for standard genome sequencing and annotation.</title>
        <authorList>
            <consortium name="The Broad Institute Genomics Platform"/>
            <consortium name="The Broad Institute Genome Sequencing Center for Infectious Disease"/>
            <person name="Wu L."/>
            <person name="Ma J."/>
        </authorList>
    </citation>
    <scope>NUCLEOTIDE SEQUENCE [LARGE SCALE GENOMIC DNA]</scope>
    <source>
        <strain evidence="8 9">DT85</strain>
    </source>
</reference>
<dbReference type="PANTHER" id="PTHR30008">
    <property type="entry name" value="EXODEOXYRIBONUCLEASE 7 LARGE SUBUNIT"/>
    <property type="match status" value="1"/>
</dbReference>
<evidence type="ECO:0000259" key="7">
    <source>
        <dbReference type="Pfam" id="PF13742"/>
    </source>
</evidence>
<feature type="domain" description="Exonuclease VII large subunit C-terminal" evidence="6">
    <location>
        <begin position="144"/>
        <end position="374"/>
    </location>
</feature>
<evidence type="ECO:0000256" key="4">
    <source>
        <dbReference type="ARBA" id="ARBA00022839"/>
    </source>
</evidence>
<evidence type="ECO:0000256" key="2">
    <source>
        <dbReference type="ARBA" id="ARBA00022722"/>
    </source>
</evidence>